<keyword evidence="5 11" id="KW-0479">Metal-binding</keyword>
<evidence type="ECO:0000256" key="7">
    <source>
        <dbReference type="ARBA" id="ARBA00022833"/>
    </source>
</evidence>
<organism evidence="14 15">
    <name type="scientific">Glossina austeni</name>
    <name type="common">Savannah tsetse fly</name>
    <dbReference type="NCBI Taxonomy" id="7395"/>
    <lineage>
        <taxon>Eukaryota</taxon>
        <taxon>Metazoa</taxon>
        <taxon>Ecdysozoa</taxon>
        <taxon>Arthropoda</taxon>
        <taxon>Hexapoda</taxon>
        <taxon>Insecta</taxon>
        <taxon>Pterygota</taxon>
        <taxon>Neoptera</taxon>
        <taxon>Endopterygota</taxon>
        <taxon>Diptera</taxon>
        <taxon>Brachycera</taxon>
        <taxon>Muscomorpha</taxon>
        <taxon>Hippoboscoidea</taxon>
        <taxon>Glossinidae</taxon>
        <taxon>Glossina</taxon>
    </lineage>
</organism>
<dbReference type="Gene3D" id="3.40.140.10">
    <property type="entry name" value="Cytidine Deaminase, domain 2"/>
    <property type="match status" value="1"/>
</dbReference>
<evidence type="ECO:0000256" key="4">
    <source>
        <dbReference type="ARBA" id="ARBA00012783"/>
    </source>
</evidence>
<dbReference type="SUPFAM" id="SSF53927">
    <property type="entry name" value="Cytidine deaminase-like"/>
    <property type="match status" value="1"/>
</dbReference>
<evidence type="ECO:0000313" key="15">
    <source>
        <dbReference type="Proteomes" id="UP000078200"/>
    </source>
</evidence>
<dbReference type="Pfam" id="PF00383">
    <property type="entry name" value="dCMP_cyt_deam_1"/>
    <property type="match status" value="1"/>
</dbReference>
<protein>
    <recommendedName>
        <fullName evidence="4 12">Cytidine deaminase</fullName>
        <ecNumber evidence="4 12">3.5.4.5</ecNumber>
    </recommendedName>
    <alternativeName>
        <fullName evidence="8 12">Cytidine aminohydrolase</fullName>
    </alternativeName>
</protein>
<evidence type="ECO:0000259" key="13">
    <source>
        <dbReference type="PROSITE" id="PS51747"/>
    </source>
</evidence>
<dbReference type="InterPro" id="IPR006262">
    <property type="entry name" value="Cyt_deam_tetra"/>
</dbReference>
<feature type="domain" description="CMP/dCMP-type deaminase" evidence="13">
    <location>
        <begin position="29"/>
        <end position="152"/>
    </location>
</feature>
<dbReference type="CDD" id="cd01283">
    <property type="entry name" value="cytidine_deaminase"/>
    <property type="match status" value="1"/>
</dbReference>
<feature type="binding site" evidence="11">
    <location>
        <position position="118"/>
    </location>
    <ligand>
        <name>Zn(2+)</name>
        <dbReference type="ChEBI" id="CHEBI:29105"/>
        <note>catalytic</note>
    </ligand>
</feature>
<keyword evidence="7 11" id="KW-0862">Zinc</keyword>
<evidence type="ECO:0000256" key="5">
    <source>
        <dbReference type="ARBA" id="ARBA00022723"/>
    </source>
</evidence>
<dbReference type="EC" id="3.5.4.5" evidence="4 12"/>
<dbReference type="NCBIfam" id="NF004064">
    <property type="entry name" value="PRK05578.1"/>
    <property type="match status" value="1"/>
</dbReference>
<evidence type="ECO:0000256" key="10">
    <source>
        <dbReference type="PIRSR" id="PIRSR606262-1"/>
    </source>
</evidence>
<name>A0A1A9VGT2_GLOAU</name>
<keyword evidence="6 12" id="KW-0378">Hydrolase</keyword>
<dbReference type="GO" id="GO:0004126">
    <property type="term" value="F:cytidine deaminase activity"/>
    <property type="evidence" value="ECO:0007669"/>
    <property type="project" value="UniProtKB-UniRule"/>
</dbReference>
<evidence type="ECO:0000256" key="3">
    <source>
        <dbReference type="ARBA" id="ARBA00006576"/>
    </source>
</evidence>
<dbReference type="STRING" id="7395.A0A1A9VGT2"/>
<dbReference type="PROSITE" id="PS00903">
    <property type="entry name" value="CYT_DCMP_DEAMINASES_1"/>
    <property type="match status" value="1"/>
</dbReference>
<feature type="active site" description="Proton donor" evidence="10">
    <location>
        <position position="83"/>
    </location>
</feature>
<proteinExistence type="inferred from homology"/>
<dbReference type="GO" id="GO:0042802">
    <property type="term" value="F:identical protein binding"/>
    <property type="evidence" value="ECO:0007669"/>
    <property type="project" value="UniProtKB-ARBA"/>
</dbReference>
<evidence type="ECO:0000313" key="14">
    <source>
        <dbReference type="EnsemblMetazoa" id="GAUT036742-PA"/>
    </source>
</evidence>
<evidence type="ECO:0000256" key="2">
    <source>
        <dbReference type="ARBA" id="ARBA00003949"/>
    </source>
</evidence>
<dbReference type="PANTHER" id="PTHR11644">
    <property type="entry name" value="CYTIDINE DEAMINASE"/>
    <property type="match status" value="1"/>
</dbReference>
<comment type="catalytic activity">
    <reaction evidence="12">
        <text>2'-deoxycytidine + H2O + H(+) = 2'-deoxyuridine + NH4(+)</text>
        <dbReference type="Rhea" id="RHEA:13433"/>
        <dbReference type="ChEBI" id="CHEBI:15377"/>
        <dbReference type="ChEBI" id="CHEBI:15378"/>
        <dbReference type="ChEBI" id="CHEBI:15698"/>
        <dbReference type="ChEBI" id="CHEBI:16450"/>
        <dbReference type="ChEBI" id="CHEBI:28938"/>
        <dbReference type="EC" id="3.5.4.5"/>
    </reaction>
</comment>
<comment type="catalytic activity">
    <reaction evidence="9 12">
        <text>cytidine + H2O + H(+) = uridine + NH4(+)</text>
        <dbReference type="Rhea" id="RHEA:16069"/>
        <dbReference type="ChEBI" id="CHEBI:15377"/>
        <dbReference type="ChEBI" id="CHEBI:15378"/>
        <dbReference type="ChEBI" id="CHEBI:16704"/>
        <dbReference type="ChEBI" id="CHEBI:17562"/>
        <dbReference type="ChEBI" id="CHEBI:28938"/>
        <dbReference type="EC" id="3.5.4.5"/>
    </reaction>
</comment>
<dbReference type="EnsemblMetazoa" id="GAUT036742-RA">
    <property type="protein sequence ID" value="GAUT036742-PA"/>
    <property type="gene ID" value="GAUT036742"/>
</dbReference>
<dbReference type="GO" id="GO:0008270">
    <property type="term" value="F:zinc ion binding"/>
    <property type="evidence" value="ECO:0007669"/>
    <property type="project" value="UniProtKB-UniRule"/>
</dbReference>
<evidence type="ECO:0000256" key="12">
    <source>
        <dbReference type="RuleBase" id="RU364006"/>
    </source>
</evidence>
<keyword evidence="15" id="KW-1185">Reference proteome</keyword>
<evidence type="ECO:0000256" key="1">
    <source>
        <dbReference type="ARBA" id="ARBA00001947"/>
    </source>
</evidence>
<evidence type="ECO:0000256" key="9">
    <source>
        <dbReference type="ARBA" id="ARBA00049558"/>
    </source>
</evidence>
<dbReference type="VEuPathDB" id="VectorBase:GAUT036742"/>
<accession>A0A1A9VGT2</accession>
<evidence type="ECO:0000256" key="6">
    <source>
        <dbReference type="ARBA" id="ARBA00022801"/>
    </source>
</evidence>
<dbReference type="GO" id="GO:0072527">
    <property type="term" value="P:pyrimidine-containing compound metabolic process"/>
    <property type="evidence" value="ECO:0007669"/>
    <property type="project" value="UniProtKB-ARBA"/>
</dbReference>
<feature type="binding site" evidence="11">
    <location>
        <position position="115"/>
    </location>
    <ligand>
        <name>Zn(2+)</name>
        <dbReference type="ChEBI" id="CHEBI:29105"/>
        <note>catalytic</note>
    </ligand>
</feature>
<feature type="binding site" evidence="11">
    <location>
        <position position="81"/>
    </location>
    <ligand>
        <name>Zn(2+)</name>
        <dbReference type="ChEBI" id="CHEBI:29105"/>
        <note>catalytic</note>
    </ligand>
</feature>
<dbReference type="AlphaFoldDB" id="A0A1A9VGT2"/>
<dbReference type="Proteomes" id="UP000078200">
    <property type="component" value="Unassembled WGS sequence"/>
</dbReference>
<sequence>MYKIMDENLAGLARASFMECVRNYNDLDDEVKELIKAANWVRKYAHVPYSNFKVGAAFRTKEGSIYTGCNVENAAFSPSICAERNAICKAVSDGFKEFTNAAVVAYQEKVLTPPCGVCRQSIMEFAKEDIIIYITRATDYVEQLAEQNGPVLCTSIYNLLPYGFRNYQDNQTKPIIDDVYNLNLP</sequence>
<dbReference type="InterPro" id="IPR050202">
    <property type="entry name" value="Cyt/Deoxycyt_deaminase"/>
</dbReference>
<dbReference type="NCBIfam" id="TIGR01354">
    <property type="entry name" value="cyt_deam_tetra"/>
    <property type="match status" value="1"/>
</dbReference>
<dbReference type="InterPro" id="IPR002125">
    <property type="entry name" value="CMP_dCMP_dom"/>
</dbReference>
<comment type="cofactor">
    <cofactor evidence="1 11 12">
        <name>Zn(2+)</name>
        <dbReference type="ChEBI" id="CHEBI:29105"/>
    </cofactor>
</comment>
<dbReference type="GO" id="GO:0005829">
    <property type="term" value="C:cytosol"/>
    <property type="evidence" value="ECO:0007669"/>
    <property type="project" value="TreeGrafter"/>
</dbReference>
<evidence type="ECO:0000256" key="8">
    <source>
        <dbReference type="ARBA" id="ARBA00032005"/>
    </source>
</evidence>
<dbReference type="InterPro" id="IPR016193">
    <property type="entry name" value="Cytidine_deaminase-like"/>
</dbReference>
<comment type="similarity">
    <text evidence="3 12">Belongs to the cytidine and deoxycytidylate deaminase family.</text>
</comment>
<dbReference type="PANTHER" id="PTHR11644:SF2">
    <property type="entry name" value="CYTIDINE DEAMINASE"/>
    <property type="match status" value="1"/>
</dbReference>
<dbReference type="GO" id="GO:0055086">
    <property type="term" value="P:nucleobase-containing small molecule metabolic process"/>
    <property type="evidence" value="ECO:0007669"/>
    <property type="project" value="UniProtKB-ARBA"/>
</dbReference>
<comment type="function">
    <text evidence="2 12">This enzyme scavenges exogenous and endogenous cytidine and 2'-deoxycytidine for UMP synthesis.</text>
</comment>
<dbReference type="FunFam" id="3.40.140.10:FF:000008">
    <property type="entry name" value="Cytidine deaminase"/>
    <property type="match status" value="1"/>
</dbReference>
<dbReference type="InterPro" id="IPR016192">
    <property type="entry name" value="APOBEC/CMP_deaminase_Zn-bd"/>
</dbReference>
<reference evidence="14" key="1">
    <citation type="submission" date="2020-05" db="UniProtKB">
        <authorList>
            <consortium name="EnsemblMetazoa"/>
        </authorList>
    </citation>
    <scope>IDENTIFICATION</scope>
    <source>
        <strain evidence="14">TTRI</strain>
    </source>
</reference>
<dbReference type="PROSITE" id="PS51747">
    <property type="entry name" value="CYT_DCMP_DEAMINASES_2"/>
    <property type="match status" value="1"/>
</dbReference>
<evidence type="ECO:0000256" key="11">
    <source>
        <dbReference type="PIRSR" id="PIRSR606262-3"/>
    </source>
</evidence>